<proteinExistence type="predicted"/>
<evidence type="ECO:0000313" key="3">
    <source>
        <dbReference type="EMBL" id="GAA5189657.1"/>
    </source>
</evidence>
<feature type="domain" description="Transposase IS116/IS110/IS902 C-terminal" evidence="2">
    <location>
        <begin position="260"/>
        <end position="330"/>
    </location>
</feature>
<dbReference type="Pfam" id="PF02371">
    <property type="entry name" value="Transposase_20"/>
    <property type="match status" value="1"/>
</dbReference>
<reference evidence="4" key="1">
    <citation type="journal article" date="2019" name="Int. J. Syst. Evol. Microbiol.">
        <title>The Global Catalogue of Microorganisms (GCM) 10K type strain sequencing project: providing services to taxonomists for standard genome sequencing and annotation.</title>
        <authorList>
            <consortium name="The Broad Institute Genomics Platform"/>
            <consortium name="The Broad Institute Genome Sequencing Center for Infectious Disease"/>
            <person name="Wu L."/>
            <person name="Ma J."/>
        </authorList>
    </citation>
    <scope>NUCLEOTIDE SEQUENCE [LARGE SCALE GENOMIC DNA]</scope>
    <source>
        <strain evidence="4">JCM 18514</strain>
    </source>
</reference>
<accession>A0ABP9RZV4</accession>
<keyword evidence="4" id="KW-1185">Reference proteome</keyword>
<organism evidence="3 4">
    <name type="scientific">Arthrobacter gyeryongensis</name>
    <dbReference type="NCBI Taxonomy" id="1650592"/>
    <lineage>
        <taxon>Bacteria</taxon>
        <taxon>Bacillati</taxon>
        <taxon>Actinomycetota</taxon>
        <taxon>Actinomycetes</taxon>
        <taxon>Micrococcales</taxon>
        <taxon>Micrococcaceae</taxon>
        <taxon>Arthrobacter</taxon>
    </lineage>
</organism>
<dbReference type="InterPro" id="IPR002525">
    <property type="entry name" value="Transp_IS110-like_N"/>
</dbReference>
<dbReference type="Proteomes" id="UP001500200">
    <property type="component" value="Unassembled WGS sequence"/>
</dbReference>
<dbReference type="PANTHER" id="PTHR33055">
    <property type="entry name" value="TRANSPOSASE FOR INSERTION SEQUENCE ELEMENT IS1111A"/>
    <property type="match status" value="1"/>
</dbReference>
<dbReference type="InterPro" id="IPR047650">
    <property type="entry name" value="Transpos_IS110"/>
</dbReference>
<evidence type="ECO:0000259" key="2">
    <source>
        <dbReference type="Pfam" id="PF02371"/>
    </source>
</evidence>
<dbReference type="Pfam" id="PF01548">
    <property type="entry name" value="DEDD_Tnp_IS110"/>
    <property type="match status" value="1"/>
</dbReference>
<dbReference type="EMBL" id="BAABKK010000003">
    <property type="protein sequence ID" value="GAA5189657.1"/>
    <property type="molecule type" value="Genomic_DNA"/>
</dbReference>
<comment type="caution">
    <text evidence="3">The sequence shown here is derived from an EMBL/GenBank/DDBJ whole genome shotgun (WGS) entry which is preliminary data.</text>
</comment>
<dbReference type="PANTHER" id="PTHR33055:SF13">
    <property type="entry name" value="TRANSPOSASE"/>
    <property type="match status" value="1"/>
</dbReference>
<sequence>MGAGAFCFTGPWVAIDGSLGLTAPRECNGSATCEAWEVPAMFELTFIGLDVHAVNVVGHALNPATGEITQHTMAADPAIVLEWIRRFDPPVKVVYESGPTGFVLARYLRAAGINCVVAASSKLLRAPGDRIKTDRRDARVLAEMLAVGSVTEVRIPDLEEEALRDLPRLRAGTASDLAHGRQHVNAILLRHGIRYTKDTRWTKEHIQWLHRQNLGEPALQFTYQADLEQAELLAAHLARIDKQVAATAAECRYSPVIGALMCLRGIQMTTAFGLAVEIGDWTRFTGSTIGSYLGLVPSENSSGQSRHQGPITKAGNTYARKLLIESAWQHRRPYARPGQRLLRQLDLVAPATRIRALEGNHRLHQKWEHFDDRHKMPVKANTAIARELAGWCWSLAAPLQQGERMNAA</sequence>
<dbReference type="InterPro" id="IPR003346">
    <property type="entry name" value="Transposase_20"/>
</dbReference>
<name>A0ABP9RZV4_9MICC</name>
<evidence type="ECO:0000313" key="4">
    <source>
        <dbReference type="Proteomes" id="UP001500200"/>
    </source>
</evidence>
<evidence type="ECO:0000259" key="1">
    <source>
        <dbReference type="Pfam" id="PF01548"/>
    </source>
</evidence>
<gene>
    <name evidence="3" type="ORF">GCM10023346_04840</name>
</gene>
<feature type="domain" description="Transposase IS110-like N-terminal" evidence="1">
    <location>
        <begin position="47"/>
        <end position="189"/>
    </location>
</feature>
<protein>
    <submittedName>
        <fullName evidence="3">IS110 family transposase</fullName>
    </submittedName>
</protein>
<dbReference type="NCBIfam" id="NF033542">
    <property type="entry name" value="transpos_IS110"/>
    <property type="match status" value="1"/>
</dbReference>